<protein>
    <submittedName>
        <fullName evidence="2">Uncharacterized protein</fullName>
    </submittedName>
</protein>
<feature type="region of interest" description="Disordered" evidence="1">
    <location>
        <begin position="1"/>
        <end position="36"/>
    </location>
</feature>
<dbReference type="EMBL" id="VSRR010001831">
    <property type="protein sequence ID" value="MPC27957.1"/>
    <property type="molecule type" value="Genomic_DNA"/>
</dbReference>
<evidence type="ECO:0000313" key="3">
    <source>
        <dbReference type="Proteomes" id="UP000324222"/>
    </source>
</evidence>
<sequence>MSSTSALHSSHATPPKHPFLGHPTNPHPAARVKAQSTAGCARLNTAAVTNQSAPYTGASPRSQTHSTSLFLGGGSLNKFSSPPYHQCIKGRRVGVCLVAQGDHSLGAGQVLPQLEAKAWASRLTEQLNTWTIVSPPPCHTLPHFPRRPALGRVPAFGANLQPTHAETSPGPGDLHTSDELQHQAGVAMAVVEKEVEVLEMVAEVSEQGKEDSPLHHHEAHYKYPEVGGGAPAWHSPPPPPPPPPPPSIFLSSCLSLTSSHRSS</sequence>
<comment type="caution">
    <text evidence="2">The sequence shown here is derived from an EMBL/GenBank/DDBJ whole genome shotgun (WGS) entry which is preliminary data.</text>
</comment>
<gene>
    <name evidence="2" type="ORF">E2C01_021150</name>
</gene>
<evidence type="ECO:0000256" key="1">
    <source>
        <dbReference type="SAM" id="MobiDB-lite"/>
    </source>
</evidence>
<dbReference type="Proteomes" id="UP000324222">
    <property type="component" value="Unassembled WGS sequence"/>
</dbReference>
<feature type="compositionally biased region" description="Low complexity" evidence="1">
    <location>
        <begin position="248"/>
        <end position="263"/>
    </location>
</feature>
<keyword evidence="3" id="KW-1185">Reference proteome</keyword>
<reference evidence="2 3" key="1">
    <citation type="submission" date="2019-05" db="EMBL/GenBank/DDBJ databases">
        <title>Another draft genome of Portunus trituberculatus and its Hox gene families provides insights of decapod evolution.</title>
        <authorList>
            <person name="Jeong J.-H."/>
            <person name="Song I."/>
            <person name="Kim S."/>
            <person name="Choi T."/>
            <person name="Kim D."/>
            <person name="Ryu S."/>
            <person name="Kim W."/>
        </authorList>
    </citation>
    <scope>NUCLEOTIDE SEQUENCE [LARGE SCALE GENOMIC DNA]</scope>
    <source>
        <tissue evidence="2">Muscle</tissue>
    </source>
</reference>
<feature type="region of interest" description="Disordered" evidence="1">
    <location>
        <begin position="222"/>
        <end position="263"/>
    </location>
</feature>
<organism evidence="2 3">
    <name type="scientific">Portunus trituberculatus</name>
    <name type="common">Swimming crab</name>
    <name type="synonym">Neptunus trituberculatus</name>
    <dbReference type="NCBI Taxonomy" id="210409"/>
    <lineage>
        <taxon>Eukaryota</taxon>
        <taxon>Metazoa</taxon>
        <taxon>Ecdysozoa</taxon>
        <taxon>Arthropoda</taxon>
        <taxon>Crustacea</taxon>
        <taxon>Multicrustacea</taxon>
        <taxon>Malacostraca</taxon>
        <taxon>Eumalacostraca</taxon>
        <taxon>Eucarida</taxon>
        <taxon>Decapoda</taxon>
        <taxon>Pleocyemata</taxon>
        <taxon>Brachyura</taxon>
        <taxon>Eubrachyura</taxon>
        <taxon>Portunoidea</taxon>
        <taxon>Portunidae</taxon>
        <taxon>Portuninae</taxon>
        <taxon>Portunus</taxon>
    </lineage>
</organism>
<accession>A0A5B7E3N2</accession>
<feature type="compositionally biased region" description="Pro residues" evidence="1">
    <location>
        <begin position="234"/>
        <end position="247"/>
    </location>
</feature>
<name>A0A5B7E3N2_PORTR</name>
<evidence type="ECO:0000313" key="2">
    <source>
        <dbReference type="EMBL" id="MPC27957.1"/>
    </source>
</evidence>
<dbReference type="AlphaFoldDB" id="A0A5B7E3N2"/>
<feature type="compositionally biased region" description="Low complexity" evidence="1">
    <location>
        <begin position="1"/>
        <end position="13"/>
    </location>
</feature>
<proteinExistence type="predicted"/>